<keyword evidence="1" id="KW-0812">Transmembrane</keyword>
<dbReference type="EMBL" id="LGTC01000001">
    <property type="protein sequence ID" value="KNY30332.1"/>
    <property type="molecule type" value="Genomic_DNA"/>
</dbReference>
<proteinExistence type="predicted"/>
<dbReference type="eggNOG" id="COG3503">
    <property type="taxonomic scope" value="Bacteria"/>
</dbReference>
<evidence type="ECO:0000259" key="2">
    <source>
        <dbReference type="Pfam" id="PF07786"/>
    </source>
</evidence>
<feature type="transmembrane region" description="Helical" evidence="1">
    <location>
        <begin position="162"/>
        <end position="192"/>
    </location>
</feature>
<accession>A0A0L6JY05</accession>
<organism evidence="3 4">
    <name type="scientific">Pseudobacteroides cellulosolvens ATCC 35603 = DSM 2933</name>
    <dbReference type="NCBI Taxonomy" id="398512"/>
    <lineage>
        <taxon>Bacteria</taxon>
        <taxon>Bacillati</taxon>
        <taxon>Bacillota</taxon>
        <taxon>Clostridia</taxon>
        <taxon>Eubacteriales</taxon>
        <taxon>Oscillospiraceae</taxon>
        <taxon>Pseudobacteroides</taxon>
    </lineage>
</organism>
<keyword evidence="1" id="KW-0472">Membrane</keyword>
<feature type="transmembrane region" description="Helical" evidence="1">
    <location>
        <begin position="26"/>
        <end position="45"/>
    </location>
</feature>
<dbReference type="Pfam" id="PF07786">
    <property type="entry name" value="HGSNAT_cat"/>
    <property type="match status" value="1"/>
</dbReference>
<feature type="transmembrane region" description="Helical" evidence="1">
    <location>
        <begin position="57"/>
        <end position="78"/>
    </location>
</feature>
<protein>
    <recommendedName>
        <fullName evidence="2">Heparan-alpha-glucosaminide N-acetyltransferase catalytic domain-containing protein</fullName>
    </recommendedName>
</protein>
<dbReference type="AlphaFoldDB" id="A0A0L6JY05"/>
<dbReference type="InterPro" id="IPR012429">
    <property type="entry name" value="HGSNAT_cat"/>
</dbReference>
<dbReference type="RefSeq" id="WP_036939943.1">
    <property type="nucleotide sequence ID" value="NZ_LGTC01000001.1"/>
</dbReference>
<evidence type="ECO:0000313" key="4">
    <source>
        <dbReference type="Proteomes" id="UP000036923"/>
    </source>
</evidence>
<feature type="transmembrane region" description="Helical" evidence="1">
    <location>
        <begin position="232"/>
        <end position="253"/>
    </location>
</feature>
<dbReference type="STRING" id="398512.Bccel_5612"/>
<comment type="caution">
    <text evidence="3">The sequence shown here is derived from an EMBL/GenBank/DDBJ whole genome shotgun (WGS) entry which is preliminary data.</text>
</comment>
<reference evidence="4" key="1">
    <citation type="submission" date="2015-07" db="EMBL/GenBank/DDBJ databases">
        <title>Near-Complete Genome Sequence of the Cellulolytic Bacterium Bacteroides (Pseudobacteroides) cellulosolvens ATCC 35603.</title>
        <authorList>
            <person name="Dassa B."/>
            <person name="Utturkar S.M."/>
            <person name="Klingeman D.M."/>
            <person name="Hurt R.A."/>
            <person name="Keller M."/>
            <person name="Xu J."/>
            <person name="Reddy Y.H.K."/>
            <person name="Borovok I."/>
            <person name="Grinberg I.R."/>
            <person name="Lamed R."/>
            <person name="Zhivin O."/>
            <person name="Bayer E.A."/>
            <person name="Brown S.D."/>
        </authorList>
    </citation>
    <scope>NUCLEOTIDE SEQUENCE [LARGE SCALE GENOMIC DNA]</scope>
    <source>
        <strain evidence="4">DSM 2933</strain>
    </source>
</reference>
<keyword evidence="1" id="KW-1133">Transmembrane helix</keyword>
<name>A0A0L6JY05_9FIRM</name>
<gene>
    <name evidence="3" type="ORF">Bccel_5612</name>
</gene>
<feature type="transmembrane region" description="Helical" evidence="1">
    <location>
        <begin position="334"/>
        <end position="355"/>
    </location>
</feature>
<evidence type="ECO:0000256" key="1">
    <source>
        <dbReference type="SAM" id="Phobius"/>
    </source>
</evidence>
<feature type="transmembrane region" description="Helical" evidence="1">
    <location>
        <begin position="90"/>
        <end position="107"/>
    </location>
</feature>
<dbReference type="OrthoDB" id="2521581at2"/>
<evidence type="ECO:0000313" key="3">
    <source>
        <dbReference type="EMBL" id="KNY30332.1"/>
    </source>
</evidence>
<feature type="domain" description="Heparan-alpha-glucosaminide N-acetyltransferase catalytic" evidence="2">
    <location>
        <begin position="17"/>
        <end position="231"/>
    </location>
</feature>
<feature type="transmembrane region" description="Helical" evidence="1">
    <location>
        <begin position="273"/>
        <end position="298"/>
    </location>
</feature>
<sequence length="374" mass="42791">MRVLDNIFRRQPVNTKRQVEMDIARGLAVFFMILVHVLGDLSSAAAGDTIFGKVIDFFGSIPAAPVFMFLMGIGFVYSKNQKPIVLFKRGVMIFIGGYVLNLFRGLIPLFIGSKMGYYSINIDGTPWYYYLIEGDILQFAGLAMMFTAFLKKLRVSEFYYPIIALVIAIATPFVAGLNTGVFIIDAFLLTIFGKYGYVFHPFFSWMVYPLMGSFFGWMLMRTENKNKFYLKAACVSVVVAIPGIIYCIMNPGIDIGIVFGDISNYYQHGILSNSLFVPFVVIWLAIWHLTASIIPNFVKNRLFFWSKEVTIIYVVHWLIVGWSEFLFIEELSLGNTIIAMVFITFFTDRITDLYIKIRERLNERNDPVLNPHMN</sequence>
<feature type="transmembrane region" description="Helical" evidence="1">
    <location>
        <begin position="198"/>
        <end position="220"/>
    </location>
</feature>
<dbReference type="Proteomes" id="UP000036923">
    <property type="component" value="Unassembled WGS sequence"/>
</dbReference>
<keyword evidence="4" id="KW-1185">Reference proteome</keyword>
<feature type="transmembrane region" description="Helical" evidence="1">
    <location>
        <begin position="127"/>
        <end position="150"/>
    </location>
</feature>